<keyword evidence="4" id="KW-0732">Signal</keyword>
<dbReference type="OrthoDB" id="9762711at2"/>
<dbReference type="PANTHER" id="PTHR12143">
    <property type="entry name" value="PEPTIDE N-GLYCANASE PNGASE -RELATED"/>
    <property type="match status" value="1"/>
</dbReference>
<dbReference type="GO" id="GO:0005829">
    <property type="term" value="C:cytosol"/>
    <property type="evidence" value="ECO:0007669"/>
    <property type="project" value="TreeGrafter"/>
</dbReference>
<dbReference type="Gene3D" id="1.20.1050.60">
    <property type="entry name" value="alpha-1,2-mannosidase"/>
    <property type="match status" value="1"/>
</dbReference>
<keyword evidence="8" id="KW-1185">Reference proteome</keyword>
<feature type="domain" description="Glycosyl hydrolase family 92" evidence="5">
    <location>
        <begin position="278"/>
        <end position="735"/>
    </location>
</feature>
<gene>
    <name evidence="7" type="ORF">SAMN06265379_10438</name>
</gene>
<dbReference type="Proteomes" id="UP000319040">
    <property type="component" value="Unassembled WGS sequence"/>
</dbReference>
<evidence type="ECO:0000313" key="7">
    <source>
        <dbReference type="EMBL" id="SMO64359.1"/>
    </source>
</evidence>
<evidence type="ECO:0000313" key="8">
    <source>
        <dbReference type="Proteomes" id="UP000319040"/>
    </source>
</evidence>
<dbReference type="FunFam" id="1.20.1050.60:FF:000001">
    <property type="entry name" value="Putative alpha-1,2-mannosidase"/>
    <property type="match status" value="1"/>
</dbReference>
<keyword evidence="3" id="KW-0106">Calcium</keyword>
<dbReference type="InterPro" id="IPR008928">
    <property type="entry name" value="6-hairpin_glycosidase_sf"/>
</dbReference>
<dbReference type="GO" id="GO:0005975">
    <property type="term" value="P:carbohydrate metabolic process"/>
    <property type="evidence" value="ECO:0007669"/>
    <property type="project" value="InterPro"/>
</dbReference>
<dbReference type="Gene3D" id="2.70.98.10">
    <property type="match status" value="1"/>
</dbReference>
<sequence length="740" mass="84031">MPFKMIRTSVVLILVASLFFSCQTNTTETMVEDTNLASYVNCFVGTDGPGNTYPGAVLPFGMVQLSPDNGLPGWDRIAGYYWPDSTIAGFSHKHLSGTGAGDLYDILVLPYNSRFTADLWPEQEHYRPYSMFSHDAEAASPGYYSVDLLSSGIKAELTTTQRVGMHRYTFPADEESKILIDLGYKLNWDDPTDTYLKLEDETTIVGHRYSRGWAPDQREHFVMKLSKPIADIAFYANGKKVDAQEANAKYTKAEIKFKSEEGEQVLIKMALSSHSIEGAKKNLETELAHWDFNEVVAGANQAWNEYLSKIKIKGTQEQKELFYTNLYHCFLTPSLHSDVDGFYKGADGQMHQAVGYNKYDTFSLWDTFRATHPLYTMLCPDETVDMIKSFLSHYDETGLLPVWSMAGNETFMMIGYHAVPVIVDAYFKGIEMDAPKALEACVASANEKGRQIDQYIKYGYVPATGEGESWSVSKTLEYAYNDWCIAQMAMDMGEQEVYDTFAQRMDYWKNLYDPASTFFRPKDVDGEFILPFLAKDYGPEYCESNAWQYFWFVPHDVQGLIDTLGYDRFSAKLDSMFNYYPKPEDKLPIFSTGMIGQYAHGNEPSHHVAYLYNYIGKPHKTQEMVRRIIDTQYSLEPDGYCGNEDCGQMSAWLVYSAMGMYPVNPADGVYHLTSPTVSEATVKMANGKQFVVKADNQSKENKYIQQMFLNGEPYNELTITHQQMAEGGELRFVLGNMPRK</sequence>
<organism evidence="7 8">
    <name type="scientific">Saccharicrinis carchari</name>
    <dbReference type="NCBI Taxonomy" id="1168039"/>
    <lineage>
        <taxon>Bacteria</taxon>
        <taxon>Pseudomonadati</taxon>
        <taxon>Bacteroidota</taxon>
        <taxon>Bacteroidia</taxon>
        <taxon>Marinilabiliales</taxon>
        <taxon>Marinilabiliaceae</taxon>
        <taxon>Saccharicrinis</taxon>
    </lineage>
</organism>
<name>A0A521CY48_SACCC</name>
<dbReference type="NCBIfam" id="TIGR01180">
    <property type="entry name" value="aman2_put"/>
    <property type="match status" value="1"/>
</dbReference>
<proteinExistence type="predicted"/>
<dbReference type="FunFam" id="3.30.2080.10:FF:000001">
    <property type="entry name" value="Alpha-1,2-mannosidase subfamily"/>
    <property type="match status" value="1"/>
</dbReference>
<dbReference type="AlphaFoldDB" id="A0A521CY48"/>
<dbReference type="GO" id="GO:0000224">
    <property type="term" value="F:peptide-N4-(N-acetyl-beta-glucosaminyl)asparagine amidase activity"/>
    <property type="evidence" value="ECO:0007669"/>
    <property type="project" value="TreeGrafter"/>
</dbReference>
<evidence type="ECO:0000256" key="4">
    <source>
        <dbReference type="SAM" id="SignalP"/>
    </source>
</evidence>
<feature type="domain" description="Glycosyl hydrolase family 92 N-terminal" evidence="6">
    <location>
        <begin position="39"/>
        <end position="272"/>
    </location>
</feature>
<dbReference type="InterPro" id="IPR041371">
    <property type="entry name" value="GH92_N"/>
</dbReference>
<reference evidence="7 8" key="1">
    <citation type="submission" date="2017-05" db="EMBL/GenBank/DDBJ databases">
        <authorList>
            <person name="Varghese N."/>
            <person name="Submissions S."/>
        </authorList>
    </citation>
    <scope>NUCLEOTIDE SEQUENCE [LARGE SCALE GENOMIC DNA]</scope>
    <source>
        <strain evidence="7 8">DSM 27040</strain>
    </source>
</reference>
<evidence type="ECO:0000259" key="5">
    <source>
        <dbReference type="Pfam" id="PF07971"/>
    </source>
</evidence>
<dbReference type="InterPro" id="IPR005887">
    <property type="entry name" value="GH92_a_mannosidase_put"/>
</dbReference>
<evidence type="ECO:0000256" key="3">
    <source>
        <dbReference type="ARBA" id="ARBA00022837"/>
    </source>
</evidence>
<dbReference type="Gene3D" id="3.30.2080.10">
    <property type="entry name" value="GH92 mannosidase domain"/>
    <property type="match status" value="1"/>
</dbReference>
<dbReference type="InterPro" id="IPR012939">
    <property type="entry name" value="Glyco_hydro_92"/>
</dbReference>
<dbReference type="GO" id="GO:0006516">
    <property type="term" value="P:glycoprotein catabolic process"/>
    <property type="evidence" value="ECO:0007669"/>
    <property type="project" value="TreeGrafter"/>
</dbReference>
<feature type="chain" id="PRO_5021827125" evidence="4">
    <location>
        <begin position="27"/>
        <end position="740"/>
    </location>
</feature>
<dbReference type="PANTHER" id="PTHR12143:SF39">
    <property type="entry name" value="SECRETED PROTEIN"/>
    <property type="match status" value="1"/>
</dbReference>
<dbReference type="EMBL" id="FXTB01000004">
    <property type="protein sequence ID" value="SMO64359.1"/>
    <property type="molecule type" value="Genomic_DNA"/>
</dbReference>
<accession>A0A521CY48</accession>
<comment type="subunit">
    <text evidence="2">Monomer.</text>
</comment>
<protein>
    <submittedName>
        <fullName evidence="7">Alpha-1,2-mannosidase, putative</fullName>
    </submittedName>
</protein>
<dbReference type="SUPFAM" id="SSF48208">
    <property type="entry name" value="Six-hairpin glycosidases"/>
    <property type="match status" value="1"/>
</dbReference>
<evidence type="ECO:0000259" key="6">
    <source>
        <dbReference type="Pfam" id="PF17678"/>
    </source>
</evidence>
<evidence type="ECO:0000256" key="1">
    <source>
        <dbReference type="ARBA" id="ARBA00001913"/>
    </source>
</evidence>
<dbReference type="GO" id="GO:0030246">
    <property type="term" value="F:carbohydrate binding"/>
    <property type="evidence" value="ECO:0007669"/>
    <property type="project" value="InterPro"/>
</dbReference>
<evidence type="ECO:0000256" key="2">
    <source>
        <dbReference type="ARBA" id="ARBA00011245"/>
    </source>
</evidence>
<comment type="cofactor">
    <cofactor evidence="1">
        <name>Ca(2+)</name>
        <dbReference type="ChEBI" id="CHEBI:29108"/>
    </cofactor>
</comment>
<dbReference type="Gene3D" id="1.20.1610.10">
    <property type="entry name" value="alpha-1,2-mannosidases domains"/>
    <property type="match status" value="1"/>
</dbReference>
<dbReference type="InterPro" id="IPR050883">
    <property type="entry name" value="PNGase"/>
</dbReference>
<dbReference type="Pfam" id="PF07971">
    <property type="entry name" value="Glyco_hydro_92"/>
    <property type="match status" value="1"/>
</dbReference>
<dbReference type="InterPro" id="IPR014718">
    <property type="entry name" value="GH-type_carb-bd"/>
</dbReference>
<dbReference type="Pfam" id="PF17678">
    <property type="entry name" value="Glyco_hydro_92N"/>
    <property type="match status" value="1"/>
</dbReference>
<dbReference type="PROSITE" id="PS51257">
    <property type="entry name" value="PROKAR_LIPOPROTEIN"/>
    <property type="match status" value="1"/>
</dbReference>
<feature type="signal peptide" evidence="4">
    <location>
        <begin position="1"/>
        <end position="26"/>
    </location>
</feature>